<evidence type="ECO:0000313" key="2">
    <source>
        <dbReference type="Proteomes" id="UP001237501"/>
    </source>
</evidence>
<evidence type="ECO:0000313" key="1">
    <source>
        <dbReference type="EMBL" id="MDK2040938.1"/>
    </source>
</evidence>
<dbReference type="EMBL" id="JAQTJK010000003">
    <property type="protein sequence ID" value="MDK2040938.1"/>
    <property type="molecule type" value="Genomic_DNA"/>
</dbReference>
<dbReference type="RefSeq" id="WP_152059460.1">
    <property type="nucleotide sequence ID" value="NZ_CABVSN010000001.1"/>
</dbReference>
<accession>A0AAW6VE26</accession>
<proteinExistence type="predicted"/>
<protein>
    <submittedName>
        <fullName evidence="1">Uncharacterized protein</fullName>
    </submittedName>
</protein>
<name>A0AAW6VE26_9BACT</name>
<comment type="caution">
    <text evidence="1">The sequence shown here is derived from an EMBL/GenBank/DDBJ whole genome shotgun (WGS) entry which is preliminary data.</text>
</comment>
<reference evidence="1" key="1">
    <citation type="journal article" date="2023" name="Antibiotics">
        <title>Genomic Characterization of Antibiotic-Resistant Campylobacterales Isolated from Chilean Poultry Meat.</title>
        <authorList>
            <person name="Concha-Toloza M."/>
            <person name="Lopez-Cantillo M."/>
            <person name="Molina-Mora J.A."/>
            <person name="Collado L."/>
        </authorList>
    </citation>
    <scope>NUCLEOTIDE SEQUENCE</scope>
    <source>
        <strain evidence="1">FR1p153A2</strain>
    </source>
</reference>
<sequence length="154" mass="18284">MDIEKLISFFNIEYKDKEFLEFLKYYGVDLIKDIEIDTEIQYAFFCNYENGYDLMFDDEAVFKHTGGIGISGNYYFSCVHFYAQEVDGHNGYNGEIFNVIKMTDKIGEVRAKLKEDYKRHDFLDADIYIYKDLDIFIDYKKKNTPQIISISLVR</sequence>
<dbReference type="AlphaFoldDB" id="A0AAW6VE26"/>
<organism evidence="1 2">
    <name type="scientific">Aliarcobacter butzleri</name>
    <dbReference type="NCBI Taxonomy" id="28197"/>
    <lineage>
        <taxon>Bacteria</taxon>
        <taxon>Pseudomonadati</taxon>
        <taxon>Campylobacterota</taxon>
        <taxon>Epsilonproteobacteria</taxon>
        <taxon>Campylobacterales</taxon>
        <taxon>Arcobacteraceae</taxon>
        <taxon>Aliarcobacter</taxon>
    </lineage>
</organism>
<gene>
    <name evidence="1" type="ORF">PT517_03960</name>
</gene>
<dbReference type="Proteomes" id="UP001237501">
    <property type="component" value="Unassembled WGS sequence"/>
</dbReference>
<reference evidence="1" key="2">
    <citation type="submission" date="2023-02" db="EMBL/GenBank/DDBJ databases">
        <authorList>
            <person name="Concha-Toloza M."/>
            <person name="Lopez-Cantillo M."/>
            <person name="Molina-Mora J."/>
            <person name="Collado L."/>
        </authorList>
    </citation>
    <scope>NUCLEOTIDE SEQUENCE</scope>
    <source>
        <strain evidence="1">FR1p153A2</strain>
    </source>
</reference>